<evidence type="ECO:0000256" key="2">
    <source>
        <dbReference type="ARBA" id="ARBA00023194"/>
    </source>
</evidence>
<dbReference type="InterPro" id="IPR003819">
    <property type="entry name" value="TauD/TfdA-like"/>
</dbReference>
<dbReference type="Gene3D" id="3.60.130.10">
    <property type="entry name" value="Clavaminate synthase-like"/>
    <property type="match status" value="1"/>
</dbReference>
<dbReference type="PANTHER" id="PTHR10696">
    <property type="entry name" value="GAMMA-BUTYROBETAINE HYDROXYLASE-RELATED"/>
    <property type="match status" value="1"/>
</dbReference>
<dbReference type="EMBL" id="FPHX01000173">
    <property type="protein sequence ID" value="SFV85314.1"/>
    <property type="molecule type" value="Genomic_DNA"/>
</dbReference>
<dbReference type="EMBL" id="FPHV01000015">
    <property type="protein sequence ID" value="SFV80871.1"/>
    <property type="molecule type" value="Genomic_DNA"/>
</dbReference>
<evidence type="ECO:0000259" key="3">
    <source>
        <dbReference type="Pfam" id="PF02668"/>
    </source>
</evidence>
<organism evidence="4">
    <name type="scientific">hydrothermal vent metagenome</name>
    <dbReference type="NCBI Taxonomy" id="652676"/>
    <lineage>
        <taxon>unclassified sequences</taxon>
        <taxon>metagenomes</taxon>
        <taxon>ecological metagenomes</taxon>
    </lineage>
</organism>
<dbReference type="Pfam" id="PF02668">
    <property type="entry name" value="TauD"/>
    <property type="match status" value="1"/>
</dbReference>
<gene>
    <name evidence="4" type="ORF">MNB_SUP05-6-576</name>
    <name evidence="5" type="ORF">MNB_SUP05-9-925</name>
</gene>
<evidence type="ECO:0000313" key="5">
    <source>
        <dbReference type="EMBL" id="SFV85314.1"/>
    </source>
</evidence>
<accession>A0A1W1DI22</accession>
<dbReference type="GO" id="GO:0017000">
    <property type="term" value="P:antibiotic biosynthetic process"/>
    <property type="evidence" value="ECO:0007669"/>
    <property type="project" value="UniProtKB-KW"/>
</dbReference>
<protein>
    <recommendedName>
        <fullName evidence="3">TauD/TfdA-like domain-containing protein</fullName>
    </recommendedName>
</protein>
<name>A0A1W1DI22_9ZZZZ</name>
<dbReference type="PANTHER" id="PTHR10696:SF56">
    <property type="entry name" value="TAUD_TFDA-LIKE DOMAIN-CONTAINING PROTEIN"/>
    <property type="match status" value="1"/>
</dbReference>
<keyword evidence="1" id="KW-0560">Oxidoreductase</keyword>
<dbReference type="GO" id="GO:0016491">
    <property type="term" value="F:oxidoreductase activity"/>
    <property type="evidence" value="ECO:0007669"/>
    <property type="project" value="UniProtKB-KW"/>
</dbReference>
<evidence type="ECO:0000313" key="4">
    <source>
        <dbReference type="EMBL" id="SFV80871.1"/>
    </source>
</evidence>
<feature type="domain" description="TauD/TfdA-like" evidence="3">
    <location>
        <begin position="28"/>
        <end position="277"/>
    </location>
</feature>
<dbReference type="InterPro" id="IPR042098">
    <property type="entry name" value="TauD-like_sf"/>
</dbReference>
<dbReference type="SUPFAM" id="SSF51197">
    <property type="entry name" value="Clavaminate synthase-like"/>
    <property type="match status" value="1"/>
</dbReference>
<reference evidence="4" key="1">
    <citation type="submission" date="2016-10" db="EMBL/GenBank/DDBJ databases">
        <authorList>
            <person name="de Groot N.N."/>
        </authorList>
    </citation>
    <scope>NUCLEOTIDE SEQUENCE</scope>
</reference>
<dbReference type="InterPro" id="IPR050411">
    <property type="entry name" value="AlphaKG_dependent_hydroxylases"/>
</dbReference>
<proteinExistence type="predicted"/>
<keyword evidence="2" id="KW-0045">Antibiotic biosynthesis</keyword>
<evidence type="ECO:0000256" key="1">
    <source>
        <dbReference type="ARBA" id="ARBA00023002"/>
    </source>
</evidence>
<dbReference type="AlphaFoldDB" id="A0A1W1DI22"/>
<sequence>MLLDNSDEYQYWRDEKLTNTTTELTDCIVEIQNPFKLTPVEKNKLQSLCQKVNFALFQIQPIDQYDEAIISINTQLGLKDFDQHLFVKTGGLAHITQSDKKDQGEFIPYTDKNLGWHTDGYYNTIEQRIRAFSLFCVRPALKGGISEWIDPQMIYILLREDNPDVVKALTHPKAMSIPEHRVDGEVRRATSVGPVFFIDEKTQALYMRYTQRKKNIEFLDSLEIKQAVAYLDTLLNTTTDYHFKHLIQTGQGLLCNNVLHKRNAFTDDKDNPRLLLRGRYFNRIE</sequence>